<dbReference type="InterPro" id="IPR051229">
    <property type="entry name" value="ALYREF_mRNA_export"/>
</dbReference>
<dbReference type="SUPFAM" id="SSF54928">
    <property type="entry name" value="RNA-binding domain, RBD"/>
    <property type="match status" value="1"/>
</dbReference>
<dbReference type="Proteomes" id="UP000707451">
    <property type="component" value="Unassembled WGS sequence"/>
</dbReference>
<dbReference type="PANTHER" id="PTHR19965">
    <property type="entry name" value="RNA AND EXPORT FACTOR BINDING PROTEIN"/>
    <property type="match status" value="1"/>
</dbReference>
<dbReference type="GO" id="GO:0005634">
    <property type="term" value="C:nucleus"/>
    <property type="evidence" value="ECO:0007669"/>
    <property type="project" value="TreeGrafter"/>
</dbReference>
<gene>
    <name evidence="5" type="ORF">KI688_010226</name>
</gene>
<dbReference type="SMART" id="SM00360">
    <property type="entry name" value="RRM"/>
    <property type="match status" value="1"/>
</dbReference>
<dbReference type="PROSITE" id="PS50102">
    <property type="entry name" value="RRM"/>
    <property type="match status" value="1"/>
</dbReference>
<dbReference type="OrthoDB" id="346839at2759"/>
<dbReference type="InterPro" id="IPR012677">
    <property type="entry name" value="Nucleotide-bd_a/b_plait_sf"/>
</dbReference>
<feature type="compositionally biased region" description="Low complexity" evidence="3">
    <location>
        <begin position="38"/>
        <end position="50"/>
    </location>
</feature>
<dbReference type="GO" id="GO:0003729">
    <property type="term" value="F:mRNA binding"/>
    <property type="evidence" value="ECO:0007669"/>
    <property type="project" value="TreeGrafter"/>
</dbReference>
<dbReference type="InterPro" id="IPR000504">
    <property type="entry name" value="RRM_dom"/>
</dbReference>
<name>A0A9P8BVM9_9FUNG</name>
<reference evidence="5" key="1">
    <citation type="submission" date="2021-06" db="EMBL/GenBank/DDBJ databases">
        <title>Genome Sequence of Mortierella hyaline Strain SCG-10, a Cold-Adapted, Nitrate-Reducing Fungus Isolated from Soil in Minnesota, USA.</title>
        <authorList>
            <person name="Aldossari N."/>
        </authorList>
    </citation>
    <scope>NUCLEOTIDE SEQUENCE</scope>
    <source>
        <strain evidence="5">SCG-10</strain>
    </source>
</reference>
<feature type="domain" description="RRM" evidence="4">
    <location>
        <begin position="155"/>
        <end position="233"/>
    </location>
</feature>
<evidence type="ECO:0000313" key="5">
    <source>
        <dbReference type="EMBL" id="KAG9069326.1"/>
    </source>
</evidence>
<accession>A0A9P8BVM9</accession>
<dbReference type="Pfam" id="PF13865">
    <property type="entry name" value="FoP_duplication"/>
    <property type="match status" value="1"/>
</dbReference>
<evidence type="ECO:0000313" key="6">
    <source>
        <dbReference type="Proteomes" id="UP000707451"/>
    </source>
</evidence>
<dbReference type="PANTHER" id="PTHR19965:SF35">
    <property type="entry name" value="RNA ANNEALING PROTEIN YRA1"/>
    <property type="match status" value="1"/>
</dbReference>
<dbReference type="SMART" id="SM01218">
    <property type="entry name" value="FoP_duplication"/>
    <property type="match status" value="1"/>
</dbReference>
<dbReference type="AlphaFoldDB" id="A0A9P8BVM9"/>
<feature type="compositionally biased region" description="Low complexity" evidence="3">
    <location>
        <begin position="242"/>
        <end position="271"/>
    </location>
</feature>
<dbReference type="GO" id="GO:0006406">
    <property type="term" value="P:mRNA export from nucleus"/>
    <property type="evidence" value="ECO:0007669"/>
    <property type="project" value="TreeGrafter"/>
</dbReference>
<dbReference type="Gene3D" id="3.30.70.330">
    <property type="match status" value="1"/>
</dbReference>
<evidence type="ECO:0000256" key="1">
    <source>
        <dbReference type="ARBA" id="ARBA00022884"/>
    </source>
</evidence>
<proteinExistence type="predicted"/>
<evidence type="ECO:0000259" key="4">
    <source>
        <dbReference type="PROSITE" id="PS50102"/>
    </source>
</evidence>
<sequence>MTSALDMSLADIIKTQKAERPARTGAARGTRTGGRTGGRTAPRASGRASGPTRTGRQTRDKKPYTAGAQQYKATPVAPLHTSVIRQSAPDGSKMNVSNLDARVSAEDLKPSTGTTYKGGSSIKDDGSSSSCRVGHITFWLIVYDSIFERGLFEFTAHFKKSLSFRLLQFTLWLVFTSRVGPLKKCTLMYDQKGKSTGTALVHFSRVGDAAIAMQKFNGVPLDGKPMRIELIIAPGAVQAALPAANTPRAPRAAGNNNNNNNNQRQPQRGQGAARGGDRAGRGRGRGRGGRQGEKKAPKTADQLDAEMTDYMQVDA</sequence>
<dbReference type="Pfam" id="PF00076">
    <property type="entry name" value="RRM_1"/>
    <property type="match status" value="1"/>
</dbReference>
<keyword evidence="1 2" id="KW-0694">RNA-binding</keyword>
<dbReference type="InterPro" id="IPR025715">
    <property type="entry name" value="FoP_C"/>
</dbReference>
<keyword evidence="6" id="KW-1185">Reference proteome</keyword>
<dbReference type="EMBL" id="JAHRHY010000005">
    <property type="protein sequence ID" value="KAG9069326.1"/>
    <property type="molecule type" value="Genomic_DNA"/>
</dbReference>
<evidence type="ECO:0000256" key="3">
    <source>
        <dbReference type="SAM" id="MobiDB-lite"/>
    </source>
</evidence>
<protein>
    <recommendedName>
        <fullName evidence="4">RRM domain-containing protein</fullName>
    </recommendedName>
</protein>
<evidence type="ECO:0000256" key="2">
    <source>
        <dbReference type="PROSITE-ProRule" id="PRU00176"/>
    </source>
</evidence>
<feature type="region of interest" description="Disordered" evidence="3">
    <location>
        <begin position="242"/>
        <end position="315"/>
    </location>
</feature>
<dbReference type="InterPro" id="IPR035979">
    <property type="entry name" value="RBD_domain_sf"/>
</dbReference>
<feature type="region of interest" description="Disordered" evidence="3">
    <location>
        <begin position="1"/>
        <end position="80"/>
    </location>
</feature>
<organism evidence="5 6">
    <name type="scientific">Linnemannia hyalina</name>
    <dbReference type="NCBI Taxonomy" id="64524"/>
    <lineage>
        <taxon>Eukaryota</taxon>
        <taxon>Fungi</taxon>
        <taxon>Fungi incertae sedis</taxon>
        <taxon>Mucoromycota</taxon>
        <taxon>Mortierellomycotina</taxon>
        <taxon>Mortierellomycetes</taxon>
        <taxon>Mortierellales</taxon>
        <taxon>Mortierellaceae</taxon>
        <taxon>Linnemannia</taxon>
    </lineage>
</organism>
<comment type="caution">
    <text evidence="5">The sequence shown here is derived from an EMBL/GenBank/DDBJ whole genome shotgun (WGS) entry which is preliminary data.</text>
</comment>